<accession>A0A9X5GR24</accession>
<sequence>MMKKKTKRSVGSCEQCGNYVYDEDYECYTCEVDLDEDEMARFLSNSYTDCPYYRPGDEYLIVRKQM</sequence>
<protein>
    <recommendedName>
        <fullName evidence="1">DUF6472 domain-containing protein</fullName>
    </recommendedName>
</protein>
<dbReference type="Pfam" id="PF20076">
    <property type="entry name" value="DUF6472"/>
    <property type="match status" value="1"/>
</dbReference>
<dbReference type="Proteomes" id="UP001154420">
    <property type="component" value="Unassembled WGS sequence"/>
</dbReference>
<dbReference type="AlphaFoldDB" id="A0A9X5GR24"/>
<dbReference type="InterPro" id="IPR045525">
    <property type="entry name" value="DUF6472"/>
</dbReference>
<evidence type="ECO:0000313" key="3">
    <source>
        <dbReference type="Proteomes" id="UP001154420"/>
    </source>
</evidence>
<evidence type="ECO:0000313" key="2">
    <source>
        <dbReference type="EMBL" id="NBJ91736.1"/>
    </source>
</evidence>
<organism evidence="2 3">
    <name type="scientific">Parablautia muri</name>
    <dbReference type="NCBI Taxonomy" id="2320879"/>
    <lineage>
        <taxon>Bacteria</taxon>
        <taxon>Bacillati</taxon>
        <taxon>Bacillota</taxon>
        <taxon>Clostridia</taxon>
        <taxon>Lachnospirales</taxon>
        <taxon>Lachnospiraceae</taxon>
        <taxon>Parablautia</taxon>
    </lineage>
</organism>
<dbReference type="RefSeq" id="WP_160558810.1">
    <property type="nucleotide sequence ID" value="NZ_QZDT01000003.1"/>
</dbReference>
<proteinExistence type="predicted"/>
<reference evidence="2" key="1">
    <citation type="submission" date="2018-09" db="EMBL/GenBank/DDBJ databases">
        <title>Murine metabolic-syndrome-specific gut microbial biobank.</title>
        <authorList>
            <person name="Liu C."/>
        </authorList>
    </citation>
    <scope>NUCLEOTIDE SEQUENCE</scope>
    <source>
        <strain evidence="2">D42-62</strain>
    </source>
</reference>
<feature type="domain" description="DUF6472" evidence="1">
    <location>
        <begin position="12"/>
        <end position="66"/>
    </location>
</feature>
<keyword evidence="3" id="KW-1185">Reference proteome</keyword>
<comment type="caution">
    <text evidence="2">The sequence shown here is derived from an EMBL/GenBank/DDBJ whole genome shotgun (WGS) entry which is preliminary data.</text>
</comment>
<dbReference type="OrthoDB" id="1823132at2"/>
<dbReference type="EMBL" id="QZDT01000003">
    <property type="protein sequence ID" value="NBJ91736.1"/>
    <property type="molecule type" value="Genomic_DNA"/>
</dbReference>
<gene>
    <name evidence="2" type="ORF">D5281_03795</name>
</gene>
<evidence type="ECO:0000259" key="1">
    <source>
        <dbReference type="Pfam" id="PF20076"/>
    </source>
</evidence>
<name>A0A9X5GR24_9FIRM</name>